<dbReference type="OrthoDB" id="10566491at2759"/>
<accession>A0A8X6FNY4</accession>
<name>A0A8X6FNY4_TRICU</name>
<gene>
    <name evidence="2" type="ORF">TNCT_306611</name>
</gene>
<protein>
    <submittedName>
        <fullName evidence="2">Uncharacterized protein</fullName>
    </submittedName>
</protein>
<dbReference type="EMBL" id="BMAO01022833">
    <property type="protein sequence ID" value="GFQ84912.1"/>
    <property type="molecule type" value="Genomic_DNA"/>
</dbReference>
<evidence type="ECO:0000313" key="3">
    <source>
        <dbReference type="Proteomes" id="UP000887116"/>
    </source>
</evidence>
<evidence type="ECO:0000313" key="2">
    <source>
        <dbReference type="EMBL" id="GFQ84912.1"/>
    </source>
</evidence>
<organism evidence="2 3">
    <name type="scientific">Trichonephila clavata</name>
    <name type="common">Joro spider</name>
    <name type="synonym">Nephila clavata</name>
    <dbReference type="NCBI Taxonomy" id="2740835"/>
    <lineage>
        <taxon>Eukaryota</taxon>
        <taxon>Metazoa</taxon>
        <taxon>Ecdysozoa</taxon>
        <taxon>Arthropoda</taxon>
        <taxon>Chelicerata</taxon>
        <taxon>Arachnida</taxon>
        <taxon>Araneae</taxon>
        <taxon>Araneomorphae</taxon>
        <taxon>Entelegynae</taxon>
        <taxon>Araneoidea</taxon>
        <taxon>Nephilidae</taxon>
        <taxon>Trichonephila</taxon>
    </lineage>
</organism>
<dbReference type="Proteomes" id="UP000887116">
    <property type="component" value="Unassembled WGS sequence"/>
</dbReference>
<dbReference type="AlphaFoldDB" id="A0A8X6FNY4"/>
<sequence>MSDGSKRQENPLTDYSLMMSSELNDEQKSQIAEVLGTLSGVFTKTDKSTTTDTNVKHRIQSTKGPTEFRRRKDVSFVMKCRKCLRKV</sequence>
<feature type="region of interest" description="Disordered" evidence="1">
    <location>
        <begin position="45"/>
        <end position="66"/>
    </location>
</feature>
<keyword evidence="3" id="KW-1185">Reference proteome</keyword>
<reference evidence="2" key="1">
    <citation type="submission" date="2020-07" db="EMBL/GenBank/DDBJ databases">
        <title>Multicomponent nature underlies the extraordinary mechanical properties of spider dragline silk.</title>
        <authorList>
            <person name="Kono N."/>
            <person name="Nakamura H."/>
            <person name="Mori M."/>
            <person name="Yoshida Y."/>
            <person name="Ohtoshi R."/>
            <person name="Malay A.D."/>
            <person name="Moran D.A.P."/>
            <person name="Tomita M."/>
            <person name="Numata K."/>
            <person name="Arakawa K."/>
        </authorList>
    </citation>
    <scope>NUCLEOTIDE SEQUENCE</scope>
</reference>
<proteinExistence type="predicted"/>
<comment type="caution">
    <text evidence="2">The sequence shown here is derived from an EMBL/GenBank/DDBJ whole genome shotgun (WGS) entry which is preliminary data.</text>
</comment>
<evidence type="ECO:0000256" key="1">
    <source>
        <dbReference type="SAM" id="MobiDB-lite"/>
    </source>
</evidence>